<dbReference type="AlphaFoldDB" id="A0AAD1DCS0"/>
<feature type="signal peptide" evidence="2">
    <location>
        <begin position="1"/>
        <end position="20"/>
    </location>
</feature>
<organism evidence="3 4">
    <name type="scientific">Sphingosinicella microcystinivorans</name>
    <dbReference type="NCBI Taxonomy" id="335406"/>
    <lineage>
        <taxon>Bacteria</taxon>
        <taxon>Pseudomonadati</taxon>
        <taxon>Pseudomonadota</taxon>
        <taxon>Alphaproteobacteria</taxon>
        <taxon>Sphingomonadales</taxon>
        <taxon>Sphingosinicellaceae</taxon>
        <taxon>Sphingosinicella</taxon>
    </lineage>
</organism>
<reference evidence="3 4" key="1">
    <citation type="submission" date="2018-06" db="EMBL/GenBank/DDBJ databases">
        <title>Complete Genome Sequence of the Microcystin-Degrading Bacterium Sphingosinicella microcystinivorans Strain B-9.</title>
        <authorList>
            <person name="Jin H."/>
            <person name="Nishizawa T."/>
            <person name="Guo Y."/>
            <person name="Nishizawa A."/>
            <person name="Park H."/>
            <person name="Kato H."/>
            <person name="Tsuji K."/>
            <person name="Harada K."/>
        </authorList>
    </citation>
    <scope>NUCLEOTIDE SEQUENCE [LARGE SCALE GENOMIC DNA]</scope>
    <source>
        <strain evidence="3 4">B9</strain>
    </source>
</reference>
<keyword evidence="2" id="KW-0732">Signal</keyword>
<dbReference type="Proteomes" id="UP000275727">
    <property type="component" value="Chromosome"/>
</dbReference>
<evidence type="ECO:0000313" key="3">
    <source>
        <dbReference type="EMBL" id="BBE36151.1"/>
    </source>
</evidence>
<accession>A0AAD1DCS0</accession>
<evidence type="ECO:0000313" key="4">
    <source>
        <dbReference type="Proteomes" id="UP000275727"/>
    </source>
</evidence>
<evidence type="ECO:0000256" key="2">
    <source>
        <dbReference type="SAM" id="SignalP"/>
    </source>
</evidence>
<dbReference type="KEGG" id="smic:SmB9_38090"/>
<gene>
    <name evidence="3" type="ORF">SmB9_38090</name>
</gene>
<dbReference type="EMBL" id="AP018711">
    <property type="protein sequence ID" value="BBE36151.1"/>
    <property type="molecule type" value="Genomic_DNA"/>
</dbReference>
<feature type="compositionally biased region" description="Basic and acidic residues" evidence="1">
    <location>
        <begin position="90"/>
        <end position="105"/>
    </location>
</feature>
<protein>
    <submittedName>
        <fullName evidence="3">Uncharacterized protein</fullName>
    </submittedName>
</protein>
<dbReference type="RefSeq" id="WP_197723661.1">
    <property type="nucleotide sequence ID" value="NZ_AP018711.1"/>
</dbReference>
<proteinExistence type="predicted"/>
<sequence>MKTFVLASLAALAVVSLASADVFNGAYAGLGATLDNVNGSGSLEGFGASGAGLTGFVAMTCRWAAHSSAWKAISTSTPLTRPGSKPSGLGRERARRFQDQRRDGPLRPVGYQATRSAAAA</sequence>
<name>A0AAD1DCS0_SPHMI</name>
<evidence type="ECO:0000256" key="1">
    <source>
        <dbReference type="SAM" id="MobiDB-lite"/>
    </source>
</evidence>
<feature type="chain" id="PRO_5042045325" evidence="2">
    <location>
        <begin position="21"/>
        <end position="120"/>
    </location>
</feature>
<feature type="region of interest" description="Disordered" evidence="1">
    <location>
        <begin position="75"/>
        <end position="120"/>
    </location>
</feature>